<reference evidence="6 9" key="1">
    <citation type="submission" date="2014-12" db="EMBL/GenBank/DDBJ databases">
        <title>Draft genome sequences of 10 type strains of Lactococcus.</title>
        <authorList>
            <person name="Sun Z."/>
            <person name="Zhong Z."/>
            <person name="Liu W."/>
            <person name="Zhang W."/>
            <person name="Zhang H."/>
        </authorList>
    </citation>
    <scope>NUCLEOTIDE SEQUENCE [LARGE SCALE GENOMIC DNA]</scope>
    <source>
        <strain evidence="6 9">DSM 22330</strain>
    </source>
</reference>
<dbReference type="PANTHER" id="PTHR32347:SF14">
    <property type="entry name" value="EFFLUX SYSTEM COMPONENT YKNX-RELATED"/>
    <property type="match status" value="1"/>
</dbReference>
<evidence type="ECO:0000313" key="9">
    <source>
        <dbReference type="Proteomes" id="UP000218979"/>
    </source>
</evidence>
<dbReference type="Pfam" id="PF25990">
    <property type="entry name" value="Beta-barrel_YknX"/>
    <property type="match status" value="1"/>
</dbReference>
<keyword evidence="9" id="KW-1185">Reference proteome</keyword>
<dbReference type="Proteomes" id="UP000185655">
    <property type="component" value="Unassembled WGS sequence"/>
</dbReference>
<dbReference type="Gene3D" id="2.40.50.100">
    <property type="match status" value="1"/>
</dbReference>
<evidence type="ECO:0000313" key="6">
    <source>
        <dbReference type="EMBL" id="PCS02172.1"/>
    </source>
</evidence>
<evidence type="ECO:0000256" key="4">
    <source>
        <dbReference type="SAM" id="Phobius"/>
    </source>
</evidence>
<organism evidence="7 8">
    <name type="scientific">Pseudolactococcus chungangensis CAU 28 = DSM 22330</name>
    <dbReference type="NCBI Taxonomy" id="1122154"/>
    <lineage>
        <taxon>Bacteria</taxon>
        <taxon>Bacillati</taxon>
        <taxon>Bacillota</taxon>
        <taxon>Bacilli</taxon>
        <taxon>Lactobacillales</taxon>
        <taxon>Streptococcaceae</taxon>
        <taxon>Pseudolactococcus</taxon>
    </lineage>
</organism>
<evidence type="ECO:0000256" key="1">
    <source>
        <dbReference type="ARBA" id="ARBA00004196"/>
    </source>
</evidence>
<evidence type="ECO:0000259" key="5">
    <source>
        <dbReference type="Pfam" id="PF25990"/>
    </source>
</evidence>
<dbReference type="AlphaFoldDB" id="A0A1K2HJ06"/>
<comment type="subcellular location">
    <subcellularLocation>
        <location evidence="1">Cell envelope</location>
    </subcellularLocation>
</comment>
<dbReference type="OrthoDB" id="85226at2"/>
<dbReference type="Gene3D" id="2.40.420.20">
    <property type="match status" value="1"/>
</dbReference>
<evidence type="ECO:0000313" key="8">
    <source>
        <dbReference type="Proteomes" id="UP000185655"/>
    </source>
</evidence>
<feature type="coiled-coil region" evidence="3">
    <location>
        <begin position="105"/>
        <end position="149"/>
    </location>
</feature>
<feature type="domain" description="YknX-like beta-barrel" evidence="5">
    <location>
        <begin position="224"/>
        <end position="293"/>
    </location>
</feature>
<dbReference type="STRING" id="1122154.SAMN02746068_01885"/>
<dbReference type="Gene3D" id="2.40.30.170">
    <property type="match status" value="1"/>
</dbReference>
<proteinExistence type="predicted"/>
<dbReference type="EMBL" id="JXJT01000018">
    <property type="protein sequence ID" value="PCS02172.1"/>
    <property type="molecule type" value="Genomic_DNA"/>
</dbReference>
<dbReference type="Proteomes" id="UP000218979">
    <property type="component" value="Unassembled WGS sequence"/>
</dbReference>
<name>A0A1K2HJ06_9LACT</name>
<accession>A0A1K2HJ06</accession>
<dbReference type="EMBL" id="FPKS01000014">
    <property type="protein sequence ID" value="SFZ76250.1"/>
    <property type="molecule type" value="Genomic_DNA"/>
</dbReference>
<dbReference type="PANTHER" id="PTHR32347">
    <property type="entry name" value="EFFLUX SYSTEM COMPONENT YKNX-RELATED"/>
    <property type="match status" value="1"/>
</dbReference>
<keyword evidence="4" id="KW-0812">Transmembrane</keyword>
<sequence>MKKFYQKYPLVVILTSIITTIIIGIVVLSALLLPKLKSSKQENYTLYAVKAQADNIFKGNVTAKTSTDYREDMSLGELSQVNVTDGQEVKAGDVLLTYTKSSDDLSSQEFAIKSAENDLANAQADVVEAENKDAKLRKKYDKAKEIEEKEGINTQIESNNEAWKAAQRSVTAATLARDQAQASLASQKDKQTATVTAKTDGLVIMGTNSETSPLLSVVSRETLVNGKTSEYDYDKLKVNDVVSVETVDLSKKVTGKISYISPVPDKATSETSSSQYNFKVVLDEPLQNGYTVQIHRPNETLYIPKTSVKNGKVYMKRGGKFSKVAVETKESGSRLQVISGLNSGDKIIEEAAAYVDTP</sequence>
<dbReference type="GO" id="GO:0030313">
    <property type="term" value="C:cell envelope"/>
    <property type="evidence" value="ECO:0007669"/>
    <property type="project" value="UniProtKB-SubCell"/>
</dbReference>
<evidence type="ECO:0000256" key="2">
    <source>
        <dbReference type="ARBA" id="ARBA00023054"/>
    </source>
</evidence>
<gene>
    <name evidence="6" type="ORF">RR45_GL000706</name>
    <name evidence="7" type="ORF">SAMN02746068_01885</name>
</gene>
<reference evidence="7 8" key="2">
    <citation type="submission" date="2016-11" db="EMBL/GenBank/DDBJ databases">
        <authorList>
            <person name="Jaros S."/>
            <person name="Januszkiewicz K."/>
            <person name="Wedrychowicz H."/>
        </authorList>
    </citation>
    <scope>NUCLEOTIDE SEQUENCE [LARGE SCALE GENOMIC DNA]</scope>
    <source>
        <strain evidence="7 8">DSM 22330</strain>
    </source>
</reference>
<keyword evidence="4" id="KW-1133">Transmembrane helix</keyword>
<protein>
    <submittedName>
        <fullName evidence="7">HlyD family secretion protein</fullName>
    </submittedName>
</protein>
<evidence type="ECO:0000313" key="7">
    <source>
        <dbReference type="EMBL" id="SFZ76250.1"/>
    </source>
</evidence>
<dbReference type="Gene3D" id="1.10.287.470">
    <property type="entry name" value="Helix hairpin bin"/>
    <property type="match status" value="1"/>
</dbReference>
<dbReference type="RefSeq" id="WP_031366914.1">
    <property type="nucleotide sequence ID" value="NZ_FPKS01000014.1"/>
</dbReference>
<keyword evidence="2 3" id="KW-0175">Coiled coil</keyword>
<evidence type="ECO:0000256" key="3">
    <source>
        <dbReference type="SAM" id="Coils"/>
    </source>
</evidence>
<feature type="transmembrane region" description="Helical" evidence="4">
    <location>
        <begin position="12"/>
        <end position="33"/>
    </location>
</feature>
<dbReference type="InterPro" id="IPR050465">
    <property type="entry name" value="UPF0194_transport"/>
</dbReference>
<dbReference type="InterPro" id="IPR058636">
    <property type="entry name" value="Beta-barrel_YknX"/>
</dbReference>
<keyword evidence="4" id="KW-0472">Membrane</keyword>